<dbReference type="Gene3D" id="1.10.533.10">
    <property type="entry name" value="Death Domain, Fas"/>
    <property type="match status" value="1"/>
</dbReference>
<dbReference type="SUPFAM" id="SSF47986">
    <property type="entry name" value="DEATH domain"/>
    <property type="match status" value="1"/>
</dbReference>
<organism evidence="2 3">
    <name type="scientific">Octopus vulgaris</name>
    <name type="common">Common octopus</name>
    <dbReference type="NCBI Taxonomy" id="6645"/>
    <lineage>
        <taxon>Eukaryota</taxon>
        <taxon>Metazoa</taxon>
        <taxon>Spiralia</taxon>
        <taxon>Lophotrochozoa</taxon>
        <taxon>Mollusca</taxon>
        <taxon>Cephalopoda</taxon>
        <taxon>Coleoidea</taxon>
        <taxon>Octopodiformes</taxon>
        <taxon>Octopoda</taxon>
        <taxon>Incirrata</taxon>
        <taxon>Octopodidae</taxon>
        <taxon>Octopus</taxon>
    </lineage>
</organism>
<evidence type="ECO:0000259" key="1">
    <source>
        <dbReference type="PROSITE" id="PS50209"/>
    </source>
</evidence>
<dbReference type="PANTHER" id="PTHR15034:SF5">
    <property type="entry name" value="DEATH DOMAIN-CONTAINING PROTEIN CRADD"/>
    <property type="match status" value="1"/>
</dbReference>
<gene>
    <name evidence="2" type="ORF">OCTVUL_1B025060</name>
</gene>
<evidence type="ECO:0000313" key="2">
    <source>
        <dbReference type="EMBL" id="CAI9739581.1"/>
    </source>
</evidence>
<accession>A0AA36FHT1</accession>
<dbReference type="InterPro" id="IPR037939">
    <property type="entry name" value="CRADD"/>
</dbReference>
<dbReference type="GO" id="GO:0002020">
    <property type="term" value="F:protease binding"/>
    <property type="evidence" value="ECO:0007669"/>
    <property type="project" value="InterPro"/>
</dbReference>
<dbReference type="SMART" id="SM00114">
    <property type="entry name" value="CARD"/>
    <property type="match status" value="1"/>
</dbReference>
<dbReference type="AlphaFoldDB" id="A0AA36FHT1"/>
<dbReference type="GO" id="GO:0042981">
    <property type="term" value="P:regulation of apoptotic process"/>
    <property type="evidence" value="ECO:0007669"/>
    <property type="project" value="InterPro"/>
</dbReference>
<sequence length="105" mass="11577">MASKGYISRLIAKHKSTIINDLDVLKVLPRLVHKNVLTAGEEHEISSHGDSKTRAEVFLDILSDKGETAMHEFCVGLEDTAPHLLTSFLLDNTDCFLIDLSATTL</sequence>
<keyword evidence="3" id="KW-1185">Reference proteome</keyword>
<dbReference type="InterPro" id="IPR011029">
    <property type="entry name" value="DEATH-like_dom_sf"/>
</dbReference>
<dbReference type="Pfam" id="PF00619">
    <property type="entry name" value="CARD"/>
    <property type="match status" value="1"/>
</dbReference>
<evidence type="ECO:0000313" key="3">
    <source>
        <dbReference type="Proteomes" id="UP001162480"/>
    </source>
</evidence>
<dbReference type="PANTHER" id="PTHR15034">
    <property type="entry name" value="DEATH DOMAIN-CONTAINING PROTEIN CRADD"/>
    <property type="match status" value="1"/>
</dbReference>
<feature type="domain" description="CARD" evidence="1">
    <location>
        <begin position="9"/>
        <end position="92"/>
    </location>
</feature>
<reference evidence="2" key="1">
    <citation type="submission" date="2023-08" db="EMBL/GenBank/DDBJ databases">
        <authorList>
            <person name="Alioto T."/>
            <person name="Alioto T."/>
            <person name="Gomez Garrido J."/>
        </authorList>
    </citation>
    <scope>NUCLEOTIDE SEQUENCE</scope>
</reference>
<dbReference type="InterPro" id="IPR001315">
    <property type="entry name" value="CARD"/>
</dbReference>
<protein>
    <submittedName>
        <fullName evidence="2">Junction ZO-1-like isoform X4</fullName>
    </submittedName>
</protein>
<dbReference type="Proteomes" id="UP001162480">
    <property type="component" value="Chromosome 23"/>
</dbReference>
<dbReference type="EMBL" id="OX597836">
    <property type="protein sequence ID" value="CAI9739581.1"/>
    <property type="molecule type" value="Genomic_DNA"/>
</dbReference>
<dbReference type="GO" id="GO:0070513">
    <property type="term" value="F:death domain binding"/>
    <property type="evidence" value="ECO:0007669"/>
    <property type="project" value="InterPro"/>
</dbReference>
<name>A0AA36FHT1_OCTVU</name>
<dbReference type="CDD" id="cd01671">
    <property type="entry name" value="CARD"/>
    <property type="match status" value="1"/>
</dbReference>
<dbReference type="PROSITE" id="PS50209">
    <property type="entry name" value="CARD"/>
    <property type="match status" value="1"/>
</dbReference>
<proteinExistence type="predicted"/>